<name>A0A090AQP4_9GAMM</name>
<accession>A0A090AQP4</accession>
<keyword evidence="1" id="KW-0560">Oxidoreductase</keyword>
<dbReference type="AlphaFoldDB" id="A0A090AQP4"/>
<evidence type="ECO:0000313" key="4">
    <source>
        <dbReference type="EMBL" id="BAP57990.1"/>
    </source>
</evidence>
<dbReference type="Pfam" id="PF01855">
    <property type="entry name" value="POR_N"/>
    <property type="match status" value="1"/>
</dbReference>
<dbReference type="Proteomes" id="UP000031623">
    <property type="component" value="Chromosome"/>
</dbReference>
<dbReference type="CDD" id="cd07034">
    <property type="entry name" value="TPP_PYR_PFOR_IOR-alpha_like"/>
    <property type="match status" value="1"/>
</dbReference>
<dbReference type="InterPro" id="IPR029061">
    <property type="entry name" value="THDP-binding"/>
</dbReference>
<evidence type="ECO:0000313" key="5">
    <source>
        <dbReference type="Proteomes" id="UP000031623"/>
    </source>
</evidence>
<dbReference type="InterPro" id="IPR009014">
    <property type="entry name" value="Transketo_C/PFOR_II"/>
</dbReference>
<keyword evidence="5" id="KW-1185">Reference proteome</keyword>
<reference evidence="4 5" key="1">
    <citation type="journal article" date="2014" name="ISME J.">
        <title>Ecophysiology of Thioploca ingrica as revealed by the complete genome sequence supplemented with proteomic evidence.</title>
        <authorList>
            <person name="Kojima H."/>
            <person name="Ogura Y."/>
            <person name="Yamamoto N."/>
            <person name="Togashi T."/>
            <person name="Mori H."/>
            <person name="Watanabe T."/>
            <person name="Nemoto F."/>
            <person name="Kurokawa K."/>
            <person name="Hayashi T."/>
            <person name="Fukui M."/>
        </authorList>
    </citation>
    <scope>NUCLEOTIDE SEQUENCE [LARGE SCALE GENOMIC DNA]</scope>
</reference>
<dbReference type="GO" id="GO:0006979">
    <property type="term" value="P:response to oxidative stress"/>
    <property type="evidence" value="ECO:0007669"/>
    <property type="project" value="TreeGrafter"/>
</dbReference>
<dbReference type="Gene3D" id="3.40.50.970">
    <property type="match status" value="1"/>
</dbReference>
<sequence length="390" mass="42073">MLQALEGSQAVAQAVALCRPQVIAAYPITPQTHIVESISKLVADGKLQCEFVSVESEFSAASVVLGAAIAGSRAYTATSSQGILLMAEVLFNIAGMRVPLVMTCANRAISSPLSIWNDQQDSMSVRDAGWIQLYCADNQEAVDTTIQAYRIAERTELPVMVCMDGFILTHTLEGIDVPTQKQVDSFLPPYQFARQLDPRNPLTLGTLVSPDFYPEARHSHHQALLNAQAEIVSADQDWFALTGRKSGGLLTIEGPEQATVAILTIGSVLGTLRAALEELPPGQPVKLIKLRSFRPFPKETLKAACKGLKDLIVLEKAFSPGSGGIVGLEALAAVAELPQPPRVHNFAAGLGGRDIPLDILPRLLAVLEEPDNNRFRIIDVDLEKLPLADR</sequence>
<dbReference type="PANTHER" id="PTHR32154">
    <property type="entry name" value="PYRUVATE-FLAVODOXIN OXIDOREDUCTASE-RELATED"/>
    <property type="match status" value="1"/>
</dbReference>
<evidence type="ECO:0000256" key="1">
    <source>
        <dbReference type="ARBA" id="ARBA00023002"/>
    </source>
</evidence>
<dbReference type="STRING" id="40754.THII_3693"/>
<dbReference type="InterPro" id="IPR002880">
    <property type="entry name" value="Pyrv_Fd/Flavodoxin_OxRdtase_N"/>
</dbReference>
<dbReference type="KEGG" id="tig:THII_3693"/>
<dbReference type="FunFam" id="3.40.50.970:FF:000012">
    <property type="entry name" value="Pyruvate:ferredoxin (Flavodoxin) oxidoreductase"/>
    <property type="match status" value="1"/>
</dbReference>
<dbReference type="PANTHER" id="PTHR32154:SF0">
    <property type="entry name" value="PYRUVATE-FLAVODOXIN OXIDOREDUCTASE-RELATED"/>
    <property type="match status" value="1"/>
</dbReference>
<dbReference type="InterPro" id="IPR050722">
    <property type="entry name" value="Pyruvate:ferred/Flavod_OxRd"/>
</dbReference>
<proteinExistence type="predicted"/>
<organism evidence="4 5">
    <name type="scientific">Thioploca ingrica</name>
    <dbReference type="NCBI Taxonomy" id="40754"/>
    <lineage>
        <taxon>Bacteria</taxon>
        <taxon>Pseudomonadati</taxon>
        <taxon>Pseudomonadota</taxon>
        <taxon>Gammaproteobacteria</taxon>
        <taxon>Thiotrichales</taxon>
        <taxon>Thiotrichaceae</taxon>
        <taxon>Thioploca</taxon>
    </lineage>
</organism>
<protein>
    <submittedName>
        <fullName evidence="4">Pyruvate:ferredoxin oxidoreductase, alpha subunit</fullName>
    </submittedName>
</protein>
<dbReference type="EMBL" id="AP014633">
    <property type="protein sequence ID" value="BAP57990.1"/>
    <property type="molecule type" value="Genomic_DNA"/>
</dbReference>
<gene>
    <name evidence="4" type="ORF">THII_3693</name>
</gene>
<evidence type="ECO:0000259" key="2">
    <source>
        <dbReference type="Pfam" id="PF01855"/>
    </source>
</evidence>
<dbReference type="OrthoDB" id="9794954at2"/>
<dbReference type="InterPro" id="IPR033412">
    <property type="entry name" value="PFOR_II"/>
</dbReference>
<dbReference type="GO" id="GO:0016491">
    <property type="term" value="F:oxidoreductase activity"/>
    <property type="evidence" value="ECO:0007669"/>
    <property type="project" value="UniProtKB-KW"/>
</dbReference>
<dbReference type="SUPFAM" id="SSF52518">
    <property type="entry name" value="Thiamin diphosphate-binding fold (THDP-binding)"/>
    <property type="match status" value="1"/>
</dbReference>
<feature type="domain" description="Pyruvate flavodoxin/ferredoxin oxidoreductase pyrimidine binding" evidence="2">
    <location>
        <begin position="14"/>
        <end position="231"/>
    </location>
</feature>
<dbReference type="Pfam" id="PF17147">
    <property type="entry name" value="PFOR_II"/>
    <property type="match status" value="1"/>
</dbReference>
<keyword evidence="4" id="KW-0670">Pyruvate</keyword>
<dbReference type="HOGENOM" id="CLU_002569_5_0_6"/>
<evidence type="ECO:0000259" key="3">
    <source>
        <dbReference type="Pfam" id="PF17147"/>
    </source>
</evidence>
<dbReference type="Gene3D" id="3.40.50.920">
    <property type="match status" value="1"/>
</dbReference>
<dbReference type="SUPFAM" id="SSF52922">
    <property type="entry name" value="TK C-terminal domain-like"/>
    <property type="match status" value="1"/>
</dbReference>
<feature type="domain" description="Pyruvate:ferredoxin oxidoreductase core" evidence="3">
    <location>
        <begin position="258"/>
        <end position="356"/>
    </location>
</feature>